<dbReference type="AlphaFoldDB" id="A0AAD1UJP1"/>
<evidence type="ECO:0000313" key="2">
    <source>
        <dbReference type="Proteomes" id="UP001295684"/>
    </source>
</evidence>
<protein>
    <submittedName>
        <fullName evidence="1">Uncharacterized protein</fullName>
    </submittedName>
</protein>
<sequence length="205" mass="23525">MLVCDCYQQVSHSSSMKAKDKDEGKTAVATKWKRLSKQDSIEENINFKKNLTIRKSIQTPEQAIQKGAAPSITHTFKKDTDLKDRCQPNFSNLDQKEEQECDVEDPSDYILPRGSNIIDARMKEHDSFHNSALYCQNCGEKKDSAVLGCQCSKRKLLKHKIRKNSEFTPCNSCHLEKSLIPRVVVKRPRKYSKAESICRSLREMI</sequence>
<evidence type="ECO:0000313" key="1">
    <source>
        <dbReference type="EMBL" id="CAI2369076.1"/>
    </source>
</evidence>
<reference evidence="1" key="1">
    <citation type="submission" date="2023-07" db="EMBL/GenBank/DDBJ databases">
        <authorList>
            <consortium name="AG Swart"/>
            <person name="Singh M."/>
            <person name="Singh A."/>
            <person name="Seah K."/>
            <person name="Emmerich C."/>
        </authorList>
    </citation>
    <scope>NUCLEOTIDE SEQUENCE</scope>
    <source>
        <strain evidence="1">DP1</strain>
    </source>
</reference>
<proteinExistence type="predicted"/>
<organism evidence="1 2">
    <name type="scientific">Euplotes crassus</name>
    <dbReference type="NCBI Taxonomy" id="5936"/>
    <lineage>
        <taxon>Eukaryota</taxon>
        <taxon>Sar</taxon>
        <taxon>Alveolata</taxon>
        <taxon>Ciliophora</taxon>
        <taxon>Intramacronucleata</taxon>
        <taxon>Spirotrichea</taxon>
        <taxon>Hypotrichia</taxon>
        <taxon>Euplotida</taxon>
        <taxon>Euplotidae</taxon>
        <taxon>Moneuplotes</taxon>
    </lineage>
</organism>
<keyword evidence="2" id="KW-1185">Reference proteome</keyword>
<dbReference type="Proteomes" id="UP001295684">
    <property type="component" value="Unassembled WGS sequence"/>
</dbReference>
<accession>A0AAD1UJP1</accession>
<comment type="caution">
    <text evidence="1">The sequence shown here is derived from an EMBL/GenBank/DDBJ whole genome shotgun (WGS) entry which is preliminary data.</text>
</comment>
<dbReference type="EMBL" id="CAMPGE010010229">
    <property type="protein sequence ID" value="CAI2369076.1"/>
    <property type="molecule type" value="Genomic_DNA"/>
</dbReference>
<gene>
    <name evidence="1" type="ORF">ECRASSUSDP1_LOCUS10373</name>
</gene>
<name>A0AAD1UJP1_EUPCR</name>